<evidence type="ECO:0000256" key="1">
    <source>
        <dbReference type="SAM" id="MobiDB-lite"/>
    </source>
</evidence>
<feature type="domain" description="Enoyl reductase (ER)" evidence="2">
    <location>
        <begin position="41"/>
        <end position="359"/>
    </location>
</feature>
<reference evidence="3 4" key="1">
    <citation type="submission" date="2016-10" db="EMBL/GenBank/DDBJ databases">
        <authorList>
            <person name="de Groot N.N."/>
        </authorList>
    </citation>
    <scope>NUCLEOTIDE SEQUENCE [LARGE SCALE GENOMIC DNA]</scope>
    <source>
        <strain evidence="3 4">DSM 43357</strain>
    </source>
</reference>
<organism evidence="3 4">
    <name type="scientific">Nonomuraea pusilla</name>
    <dbReference type="NCBI Taxonomy" id="46177"/>
    <lineage>
        <taxon>Bacteria</taxon>
        <taxon>Bacillati</taxon>
        <taxon>Actinomycetota</taxon>
        <taxon>Actinomycetes</taxon>
        <taxon>Streptosporangiales</taxon>
        <taxon>Streptosporangiaceae</taxon>
        <taxon>Nonomuraea</taxon>
    </lineage>
</organism>
<dbReference type="InterPro" id="IPR036291">
    <property type="entry name" value="NAD(P)-bd_dom_sf"/>
</dbReference>
<gene>
    <name evidence="3" type="ORF">SAMN05660976_05949</name>
</gene>
<dbReference type="InterPro" id="IPR011032">
    <property type="entry name" value="GroES-like_sf"/>
</dbReference>
<feature type="region of interest" description="Disordered" evidence="1">
    <location>
        <begin position="1"/>
        <end position="32"/>
    </location>
</feature>
<keyword evidence="4" id="KW-1185">Reference proteome</keyword>
<accession>A0A1H8AQW2</accession>
<dbReference type="InterPro" id="IPR013149">
    <property type="entry name" value="ADH-like_C"/>
</dbReference>
<sequence>MSHESRPHDSRPHTARPHDSRPHTARPGVSREVRLAAVPDGLPRPEHFEVAEAPLPEPAPGQALVRNRFFHVFAALRTLIGGLQGAPLPPLRPGDTLIGPAVGEVVSAPDGAALRPGDLVLHGQGWREYAAVPVERCVPLGDALPDPAAHLSKGWIAYAALALNARVRPGDTVFVSGGAGAVGSMAGQIARLLGARRVVGGTGSPEKAARMLDELGYDAVVLRGGAPTAEQLAEAAPDGIDVHLDNSGGEQLRGALAAARPDARFVLVGALSGQLSERGTGGSAPVELDTYQLILKRVTVRGLSAPDDPEEQARWTERFGGWLRSGEIVFPHVRVPGIDQAPRALHEVFTGRHFGAVLVEV</sequence>
<dbReference type="STRING" id="46177.SAMN05660976_05949"/>
<dbReference type="RefSeq" id="WP_091103949.1">
    <property type="nucleotide sequence ID" value="NZ_FOBF01000016.1"/>
</dbReference>
<feature type="compositionally biased region" description="Basic and acidic residues" evidence="1">
    <location>
        <begin position="1"/>
        <end position="22"/>
    </location>
</feature>
<evidence type="ECO:0000313" key="4">
    <source>
        <dbReference type="Proteomes" id="UP000198953"/>
    </source>
</evidence>
<dbReference type="Pfam" id="PF00107">
    <property type="entry name" value="ADH_zinc_N"/>
    <property type="match status" value="1"/>
</dbReference>
<dbReference type="InterPro" id="IPR020843">
    <property type="entry name" value="ER"/>
</dbReference>
<dbReference type="SUPFAM" id="SSF51735">
    <property type="entry name" value="NAD(P)-binding Rossmann-fold domains"/>
    <property type="match status" value="1"/>
</dbReference>
<name>A0A1H8AQW2_9ACTN</name>
<dbReference type="InterPro" id="IPR041694">
    <property type="entry name" value="ADH_N_2"/>
</dbReference>
<dbReference type="AlphaFoldDB" id="A0A1H8AQW2"/>
<dbReference type="OrthoDB" id="9805663at2"/>
<evidence type="ECO:0000313" key="3">
    <source>
        <dbReference type="EMBL" id="SEM73102.1"/>
    </source>
</evidence>
<evidence type="ECO:0000259" key="2">
    <source>
        <dbReference type="SMART" id="SM00829"/>
    </source>
</evidence>
<dbReference type="SUPFAM" id="SSF50129">
    <property type="entry name" value="GroES-like"/>
    <property type="match status" value="1"/>
</dbReference>
<dbReference type="Gene3D" id="3.40.50.720">
    <property type="entry name" value="NAD(P)-binding Rossmann-like Domain"/>
    <property type="match status" value="1"/>
</dbReference>
<dbReference type="Pfam" id="PF16884">
    <property type="entry name" value="ADH_N_2"/>
    <property type="match status" value="1"/>
</dbReference>
<dbReference type="Gene3D" id="3.90.180.10">
    <property type="entry name" value="Medium-chain alcohol dehydrogenases, catalytic domain"/>
    <property type="match status" value="1"/>
</dbReference>
<protein>
    <recommendedName>
        <fullName evidence="2">Enoyl reductase (ER) domain-containing protein</fullName>
    </recommendedName>
</protein>
<dbReference type="InterPro" id="IPR051397">
    <property type="entry name" value="Zn-ADH-like_protein"/>
</dbReference>
<dbReference type="SMART" id="SM00829">
    <property type="entry name" value="PKS_ER"/>
    <property type="match status" value="1"/>
</dbReference>
<dbReference type="EMBL" id="FOBF01000016">
    <property type="protein sequence ID" value="SEM73102.1"/>
    <property type="molecule type" value="Genomic_DNA"/>
</dbReference>
<dbReference type="Proteomes" id="UP000198953">
    <property type="component" value="Unassembled WGS sequence"/>
</dbReference>
<dbReference type="GO" id="GO:0016491">
    <property type="term" value="F:oxidoreductase activity"/>
    <property type="evidence" value="ECO:0007669"/>
    <property type="project" value="InterPro"/>
</dbReference>
<dbReference type="PANTHER" id="PTHR43677:SF4">
    <property type="entry name" value="QUINONE OXIDOREDUCTASE-LIKE PROTEIN 2"/>
    <property type="match status" value="1"/>
</dbReference>
<dbReference type="CDD" id="cd05288">
    <property type="entry name" value="PGDH"/>
    <property type="match status" value="1"/>
</dbReference>
<dbReference type="PANTHER" id="PTHR43677">
    <property type="entry name" value="SHORT-CHAIN DEHYDROGENASE/REDUCTASE"/>
    <property type="match status" value="1"/>
</dbReference>
<proteinExistence type="predicted"/>